<evidence type="ECO:0000256" key="6">
    <source>
        <dbReference type="ARBA" id="ARBA00023136"/>
    </source>
</evidence>
<dbReference type="InterPro" id="IPR052175">
    <property type="entry name" value="ComplexI-like_HydComp"/>
</dbReference>
<feature type="transmembrane region" description="Helical" evidence="8">
    <location>
        <begin position="390"/>
        <end position="415"/>
    </location>
</feature>
<keyword evidence="5" id="KW-0560">Oxidoreductase</keyword>
<evidence type="ECO:0000313" key="11">
    <source>
        <dbReference type="Proteomes" id="UP000005522"/>
    </source>
</evidence>
<dbReference type="PANTHER" id="PTHR42682:SF3">
    <property type="entry name" value="FORMATE HYDROGENLYASE SUBUNIT 3-RELATED"/>
    <property type="match status" value="1"/>
</dbReference>
<feature type="transmembrane region" description="Helical" evidence="8">
    <location>
        <begin position="649"/>
        <end position="667"/>
    </location>
</feature>
<proteinExistence type="predicted"/>
<dbReference type="KEGG" id="acz:Acaty_c1413"/>
<evidence type="ECO:0000256" key="7">
    <source>
        <dbReference type="RuleBase" id="RU000320"/>
    </source>
</evidence>
<feature type="transmembrane region" description="Helical" evidence="8">
    <location>
        <begin position="318"/>
        <end position="347"/>
    </location>
</feature>
<feature type="transmembrane region" description="Helical" evidence="8">
    <location>
        <begin position="529"/>
        <end position="554"/>
    </location>
</feature>
<dbReference type="GeneID" id="92931619"/>
<keyword evidence="10" id="KW-0456">Lyase</keyword>
<protein>
    <submittedName>
        <fullName evidence="10">Hydrogenase-4 component B / Formate hydrogenlyase subunit 3</fullName>
    </submittedName>
</protein>
<dbReference type="Pfam" id="PF00361">
    <property type="entry name" value="Proton_antipo_M"/>
    <property type="match status" value="1"/>
</dbReference>
<evidence type="ECO:0000256" key="5">
    <source>
        <dbReference type="ARBA" id="ARBA00023002"/>
    </source>
</evidence>
<feature type="domain" description="NADH:quinone oxidoreductase/Mrp antiporter transmembrane" evidence="9">
    <location>
        <begin position="135"/>
        <end position="421"/>
    </location>
</feature>
<keyword evidence="6 8" id="KW-0472">Membrane</keyword>
<dbReference type="GO" id="GO:0005886">
    <property type="term" value="C:plasma membrane"/>
    <property type="evidence" value="ECO:0007669"/>
    <property type="project" value="UniProtKB-SubCell"/>
</dbReference>
<feature type="transmembrane region" description="Helical" evidence="8">
    <location>
        <begin position="116"/>
        <end position="138"/>
    </location>
</feature>
<feature type="transmembrane region" description="Helical" evidence="8">
    <location>
        <begin position="277"/>
        <end position="297"/>
    </location>
</feature>
<name>A0A059ZR06_ACICK</name>
<dbReference type="PRINTS" id="PR01434">
    <property type="entry name" value="NADHDHGNASE5"/>
</dbReference>
<feature type="transmembrane region" description="Helical" evidence="8">
    <location>
        <begin position="435"/>
        <end position="461"/>
    </location>
</feature>
<keyword evidence="2" id="KW-1003">Cell membrane</keyword>
<feature type="transmembrane region" description="Helical" evidence="8">
    <location>
        <begin position="482"/>
        <end position="509"/>
    </location>
</feature>
<organism evidence="10 11">
    <name type="scientific">Acidithiobacillus caldus (strain ATCC 51756 / DSM 8584 / KU)</name>
    <dbReference type="NCBI Taxonomy" id="637389"/>
    <lineage>
        <taxon>Bacteria</taxon>
        <taxon>Pseudomonadati</taxon>
        <taxon>Pseudomonadota</taxon>
        <taxon>Acidithiobacillia</taxon>
        <taxon>Acidithiobacillales</taxon>
        <taxon>Acidithiobacillaceae</taxon>
        <taxon>Acidithiobacillus</taxon>
    </lineage>
</organism>
<evidence type="ECO:0000256" key="1">
    <source>
        <dbReference type="ARBA" id="ARBA00004651"/>
    </source>
</evidence>
<evidence type="ECO:0000256" key="2">
    <source>
        <dbReference type="ARBA" id="ARBA00022475"/>
    </source>
</evidence>
<accession>A0A059ZR06</accession>
<feature type="transmembrane region" description="Helical" evidence="8">
    <location>
        <begin position="36"/>
        <end position="58"/>
    </location>
</feature>
<dbReference type="eggNOG" id="COG0651">
    <property type="taxonomic scope" value="Bacteria"/>
</dbReference>
<evidence type="ECO:0000256" key="8">
    <source>
        <dbReference type="SAM" id="Phobius"/>
    </source>
</evidence>
<feature type="transmembrane region" description="Helical" evidence="8">
    <location>
        <begin position="84"/>
        <end position="104"/>
    </location>
</feature>
<dbReference type="EMBL" id="CP005986">
    <property type="protein sequence ID" value="AIA55279.1"/>
    <property type="molecule type" value="Genomic_DNA"/>
</dbReference>
<keyword evidence="3 7" id="KW-0812">Transmembrane</keyword>
<keyword evidence="4 8" id="KW-1133">Transmembrane helix</keyword>
<feature type="transmembrane region" description="Helical" evidence="8">
    <location>
        <begin position="6"/>
        <end position="29"/>
    </location>
</feature>
<evidence type="ECO:0000256" key="3">
    <source>
        <dbReference type="ARBA" id="ARBA00022692"/>
    </source>
</evidence>
<feature type="transmembrane region" description="Helical" evidence="8">
    <location>
        <begin position="144"/>
        <end position="161"/>
    </location>
</feature>
<feature type="transmembrane region" description="Helical" evidence="8">
    <location>
        <begin position="168"/>
        <end position="188"/>
    </location>
</feature>
<reference evidence="10 11" key="1">
    <citation type="journal article" date="2009" name="J. Bacteriol.">
        <title>Draft genome sequence of the extremely acidophilic bacterium Acidithiobacillus caldus ATCC 51756 reveals metabolic versatility in the genus Acidithiobacillus.</title>
        <authorList>
            <person name="Valdes J."/>
            <person name="Quatrini R."/>
            <person name="Hallberg K."/>
            <person name="Dopson M."/>
            <person name="Valenzuela P.D."/>
            <person name="Holmes D.S."/>
        </authorList>
    </citation>
    <scope>NUCLEOTIDE SEQUENCE [LARGE SCALE GENOMIC DNA]</scope>
    <source>
        <strain evidence="11">ATCC 51756 / DSM 8584 / KU</strain>
    </source>
</reference>
<gene>
    <name evidence="10" type="ORF">Acaty_c1413</name>
</gene>
<evidence type="ECO:0000256" key="4">
    <source>
        <dbReference type="ARBA" id="ARBA00022989"/>
    </source>
</evidence>
<comment type="subcellular location">
    <subcellularLocation>
        <location evidence="1">Cell membrane</location>
        <topology evidence="1">Multi-pass membrane protein</topology>
    </subcellularLocation>
    <subcellularLocation>
        <location evidence="7">Membrane</location>
        <topology evidence="7">Multi-pass membrane protein</topology>
    </subcellularLocation>
</comment>
<evidence type="ECO:0000259" key="9">
    <source>
        <dbReference type="Pfam" id="PF00361"/>
    </source>
</evidence>
<dbReference type="AlphaFoldDB" id="A0A059ZR06"/>
<sequence length="668" mass="71328">MTLPSALAWGLIAAALGPVVTILAFVPALDAKALRLGGFLTSTIMAVISLGAGLYALLQPGSIPATTFGTHIPWQFHLDPLSGFFLLLLGVVGSTASLHAIGYFRATQSGELRRVLIPYPIFFSAMILVVLAAGVYTFMVAWELMALSSTFLILSASRAMAARRAAYLYLLIAHLGALCLLGAFILLARGNPLSGGSFAVMAAAQQSLSPWATQAILGLSLLGFGAKLGMVPLHIWLPEAHPAAPSPVSALMSAAMLPMAIYGLLRLDWQILSAPGIGWGVIWLAFGLLTAGFGVLFSTLQSDLKRLLAYSSMENMGLVLVALGLGRIFVAEGWLSLAGLALCAGLFQLLNHALFKSLLFLGSGSVLHSTGSVDMNRLGGLIRSMPQTTLLMLIATLAIAGLPPLNGFASEWLLLQAFLLAPQAASGSLQIVLPLAAAGVVFVLALSSFAMVKGFGLSFLGRPRSNFHAHEASLWERTAMGCLALGCVVLGILPGMVTNGLMAVGRLLLRSDALTLQSPWALTPISAQRASYLPGTFLVGITLAVILTFLLVWWRFGRPLRRVPAWACGFAGSATSRMQDSPAGFSQPWLRIFAPIHSGRLQTREIPEKRAPEWFVHFQDPFWHGLYLPIQKTALLLSKQSLRLQQGKITIYLLYAFITLIVLLAVIQ</sequence>
<evidence type="ECO:0000313" key="10">
    <source>
        <dbReference type="EMBL" id="AIA55279.1"/>
    </source>
</evidence>
<feature type="transmembrane region" description="Helical" evidence="8">
    <location>
        <begin position="248"/>
        <end position="265"/>
    </location>
</feature>
<feature type="transmembrane region" description="Helical" evidence="8">
    <location>
        <begin position="215"/>
        <end position="236"/>
    </location>
</feature>
<dbReference type="GO" id="GO:0016491">
    <property type="term" value="F:oxidoreductase activity"/>
    <property type="evidence" value="ECO:0007669"/>
    <property type="project" value="UniProtKB-KW"/>
</dbReference>
<dbReference type="RefSeq" id="WP_004872234.1">
    <property type="nucleotide sequence ID" value="NZ_CP005986.1"/>
</dbReference>
<dbReference type="Proteomes" id="UP000005522">
    <property type="component" value="Chromosome"/>
</dbReference>
<dbReference type="GO" id="GO:0016829">
    <property type="term" value="F:lyase activity"/>
    <property type="evidence" value="ECO:0007669"/>
    <property type="project" value="UniProtKB-KW"/>
</dbReference>
<dbReference type="HOGENOM" id="CLU_007100_8_1_6"/>
<dbReference type="InterPro" id="IPR001750">
    <property type="entry name" value="ND/Mrp_TM"/>
</dbReference>
<dbReference type="PANTHER" id="PTHR42682">
    <property type="entry name" value="HYDROGENASE-4 COMPONENT F"/>
    <property type="match status" value="1"/>
</dbReference>